<reference evidence="1 2" key="1">
    <citation type="submission" date="2015-09" db="EMBL/GenBank/DDBJ databases">
        <authorList>
            <consortium name="Pathogen Informatics"/>
        </authorList>
    </citation>
    <scope>NUCLEOTIDE SEQUENCE [LARGE SCALE GENOMIC DNA]</scope>
    <source>
        <strain evidence="1 2">2789STDY5834842</strain>
    </source>
</reference>
<dbReference type="RefSeq" id="WP_057249724.1">
    <property type="nucleotide sequence ID" value="NZ_CYZI01000003.1"/>
</dbReference>
<proteinExistence type="predicted"/>
<name>A0A174A3G8_PHOVU</name>
<dbReference type="Proteomes" id="UP000095333">
    <property type="component" value="Unassembled WGS sequence"/>
</dbReference>
<evidence type="ECO:0000313" key="1">
    <source>
        <dbReference type="EMBL" id="CUN82320.1"/>
    </source>
</evidence>
<organism evidence="1 2">
    <name type="scientific">Phocaeicola vulgatus</name>
    <name type="common">Bacteroides vulgatus</name>
    <dbReference type="NCBI Taxonomy" id="821"/>
    <lineage>
        <taxon>Bacteria</taxon>
        <taxon>Pseudomonadati</taxon>
        <taxon>Bacteroidota</taxon>
        <taxon>Bacteroidia</taxon>
        <taxon>Bacteroidales</taxon>
        <taxon>Bacteroidaceae</taxon>
        <taxon>Phocaeicola</taxon>
    </lineage>
</organism>
<evidence type="ECO:0000313" key="2">
    <source>
        <dbReference type="Proteomes" id="UP000095333"/>
    </source>
</evidence>
<protein>
    <submittedName>
        <fullName evidence="1">Uncharacterized protein</fullName>
    </submittedName>
</protein>
<accession>A0A174A3G8</accession>
<dbReference type="EMBL" id="CYZI01000003">
    <property type="protein sequence ID" value="CUN82320.1"/>
    <property type="molecule type" value="Genomic_DNA"/>
</dbReference>
<gene>
    <name evidence="1" type="ORF">ERS852457_00861</name>
</gene>
<dbReference type="AlphaFoldDB" id="A0A174A3G8"/>
<sequence>MEEKILVEPLRDRLYYACDSCLTYIDSRTLIINSEDIPLGMESKPELINTHKYFILESGDLVPCNDLYNEECRLFNAIRFEHDEEIRKYAMECVVRGLLEDYGNDKESVNEEFIITKAVCYMDEIGLHNAARYTNEIKNVYRNEVKR</sequence>